<feature type="region of interest" description="Disordered" evidence="2">
    <location>
        <begin position="311"/>
        <end position="337"/>
    </location>
</feature>
<sequence length="337" mass="39230">MESPKGNGTSLAGNSDLTAYEGKIKEKLFELQMKRGTLSEIRSRLNEGLIEKYNLERTLEDIKRDSEETKIQLDVAVQAARRGESDRANNREAFARQSVQLEAVIKDRNILQEQIRKMQVENGNLKREVEEYEEKFRYHVHLKETYQTKENQWRSYLDTLQTEIKSLEEAQRRLKEMTCSALCISKKLIFHVAHQKTVIAETINEKNKLETDIVSLTAELERIKLQNFIKDGTDSKHSGNILHLEQWKSRQQEMESRLKQSEKEILQLEESLSKALISTTQLQKTINAKDEKIKLLEEKAEKIFCDKSLDSVEKPPRIEESQQLNDDRVDSSAHTQQ</sequence>
<evidence type="ECO:0000313" key="3">
    <source>
        <dbReference type="EMBL" id="KAK9508428.1"/>
    </source>
</evidence>
<keyword evidence="1" id="KW-0175">Coiled coil</keyword>
<keyword evidence="4" id="KW-1185">Reference proteome</keyword>
<feature type="compositionally biased region" description="Basic and acidic residues" evidence="2">
    <location>
        <begin position="311"/>
        <end position="331"/>
    </location>
</feature>
<dbReference type="EMBL" id="JAPXFL010000003">
    <property type="protein sequence ID" value="KAK9508428.1"/>
    <property type="molecule type" value="Genomic_DNA"/>
</dbReference>
<gene>
    <name evidence="3" type="ORF">O3M35_005990</name>
</gene>
<protein>
    <submittedName>
        <fullName evidence="3">Uncharacterized protein</fullName>
    </submittedName>
</protein>
<feature type="coiled-coil region" evidence="1">
    <location>
        <begin position="101"/>
        <end position="299"/>
    </location>
</feature>
<accession>A0AAW1DGZ1</accession>
<name>A0AAW1DGZ1_9HEMI</name>
<dbReference type="AlphaFoldDB" id="A0AAW1DGZ1"/>
<organism evidence="3 4">
    <name type="scientific">Rhynocoris fuscipes</name>
    <dbReference type="NCBI Taxonomy" id="488301"/>
    <lineage>
        <taxon>Eukaryota</taxon>
        <taxon>Metazoa</taxon>
        <taxon>Ecdysozoa</taxon>
        <taxon>Arthropoda</taxon>
        <taxon>Hexapoda</taxon>
        <taxon>Insecta</taxon>
        <taxon>Pterygota</taxon>
        <taxon>Neoptera</taxon>
        <taxon>Paraneoptera</taxon>
        <taxon>Hemiptera</taxon>
        <taxon>Heteroptera</taxon>
        <taxon>Panheteroptera</taxon>
        <taxon>Cimicomorpha</taxon>
        <taxon>Reduviidae</taxon>
        <taxon>Harpactorinae</taxon>
        <taxon>Harpactorini</taxon>
        <taxon>Rhynocoris</taxon>
    </lineage>
</organism>
<reference evidence="3 4" key="1">
    <citation type="submission" date="2022-12" db="EMBL/GenBank/DDBJ databases">
        <title>Chromosome-level genome assembly of true bugs.</title>
        <authorList>
            <person name="Ma L."/>
            <person name="Li H."/>
        </authorList>
    </citation>
    <scope>NUCLEOTIDE SEQUENCE [LARGE SCALE GENOMIC DNA]</scope>
    <source>
        <strain evidence="3">Lab_2022b</strain>
    </source>
</reference>
<comment type="caution">
    <text evidence="3">The sequence shown here is derived from an EMBL/GenBank/DDBJ whole genome shotgun (WGS) entry which is preliminary data.</text>
</comment>
<evidence type="ECO:0000256" key="2">
    <source>
        <dbReference type="SAM" id="MobiDB-lite"/>
    </source>
</evidence>
<dbReference type="Proteomes" id="UP001461498">
    <property type="component" value="Unassembled WGS sequence"/>
</dbReference>
<evidence type="ECO:0000313" key="4">
    <source>
        <dbReference type="Proteomes" id="UP001461498"/>
    </source>
</evidence>
<proteinExistence type="predicted"/>
<evidence type="ECO:0000256" key="1">
    <source>
        <dbReference type="SAM" id="Coils"/>
    </source>
</evidence>